<feature type="domain" description="HTH araC/xylS-type" evidence="7">
    <location>
        <begin position="233"/>
        <end position="331"/>
    </location>
</feature>
<dbReference type="PRINTS" id="PR00032">
    <property type="entry name" value="HTHARAC"/>
</dbReference>
<dbReference type="SMART" id="SM00448">
    <property type="entry name" value="REC"/>
    <property type="match status" value="1"/>
</dbReference>
<dbReference type="SUPFAM" id="SSF46689">
    <property type="entry name" value="Homeodomain-like"/>
    <property type="match status" value="2"/>
</dbReference>
<dbReference type="Gene3D" id="1.10.10.60">
    <property type="entry name" value="Homeodomain-like"/>
    <property type="match status" value="2"/>
</dbReference>
<feature type="modified residue" description="4-aspartylphosphate" evidence="6">
    <location>
        <position position="54"/>
    </location>
</feature>
<feature type="domain" description="Response regulatory" evidence="8">
    <location>
        <begin position="3"/>
        <end position="119"/>
    </location>
</feature>
<evidence type="ECO:0000313" key="10">
    <source>
        <dbReference type="Proteomes" id="UP000199228"/>
    </source>
</evidence>
<dbReference type="PANTHER" id="PTHR43280:SF2">
    <property type="entry name" value="HTH-TYPE TRANSCRIPTIONAL REGULATOR EXSA"/>
    <property type="match status" value="1"/>
</dbReference>
<dbReference type="PROSITE" id="PS01124">
    <property type="entry name" value="HTH_ARAC_FAMILY_2"/>
    <property type="match status" value="1"/>
</dbReference>
<comment type="function">
    <text evidence="5">May play the central regulatory role in sporulation. It may be an element of the effector pathway responsible for the activation of sporulation genes in response to nutritional stress. Spo0A may act in concert with spo0H (a sigma factor) to control the expression of some genes that are critical to the sporulation process.</text>
</comment>
<keyword evidence="10" id="KW-1185">Reference proteome</keyword>
<evidence type="ECO:0000256" key="3">
    <source>
        <dbReference type="ARBA" id="ARBA00023125"/>
    </source>
</evidence>
<dbReference type="GO" id="GO:0043565">
    <property type="term" value="F:sequence-specific DNA binding"/>
    <property type="evidence" value="ECO:0007669"/>
    <property type="project" value="InterPro"/>
</dbReference>
<organism evidence="9 10">
    <name type="scientific">Eubacterium oxidoreducens</name>
    <dbReference type="NCBI Taxonomy" id="1732"/>
    <lineage>
        <taxon>Bacteria</taxon>
        <taxon>Bacillati</taxon>
        <taxon>Bacillota</taxon>
        <taxon>Clostridia</taxon>
        <taxon>Eubacteriales</taxon>
        <taxon>Eubacteriaceae</taxon>
        <taxon>Eubacterium</taxon>
    </lineage>
</organism>
<keyword evidence="2" id="KW-0805">Transcription regulation</keyword>
<dbReference type="InterPro" id="IPR018060">
    <property type="entry name" value="HTH_AraC"/>
</dbReference>
<evidence type="ECO:0000313" key="9">
    <source>
        <dbReference type="EMBL" id="SDB23184.1"/>
    </source>
</evidence>
<dbReference type="SMART" id="SM00342">
    <property type="entry name" value="HTH_ARAC"/>
    <property type="match status" value="1"/>
</dbReference>
<sequence>MNRILIVDDDQIMRKALRVMVGKIDGFIVCAEAMNGKQALEAYEKYKPDIIFMDLVMPTMTGVEAAEIIRKKDSDTIIYFISAYNNFELAKQAVKLKVNEYLVKPVSMKLLSDVLMNQRVEQESKIGYYLELLEEIVEQKDFKNAYHKLPGIIKEIYEKYGQNNEQLVSNFRYLGQRLLVSAQKMDGQAKEIDELFAISELHIGEPMLGEMWMFKVINHVFLKNSIRRYPVLANVFSYIDNNIHEEIGLSQIIDNCAISQGYLSRIFKDQFNVSVMEYLHMRKIHLAKGYFYLTNDSVAEVAFKLGYNESSYFSKVFKKYENMTIQQYKKSVIASN</sequence>
<evidence type="ECO:0000256" key="1">
    <source>
        <dbReference type="ARBA" id="ARBA00018672"/>
    </source>
</evidence>
<protein>
    <recommendedName>
        <fullName evidence="1">Stage 0 sporulation protein A homolog</fullName>
    </recommendedName>
</protein>
<dbReference type="STRING" id="1732.SAMN02910417_01717"/>
<name>A0A1G6BRC9_EUBOX</name>
<evidence type="ECO:0000256" key="4">
    <source>
        <dbReference type="ARBA" id="ARBA00023163"/>
    </source>
</evidence>
<dbReference type="CDD" id="cd17536">
    <property type="entry name" value="REC_YesN-like"/>
    <property type="match status" value="1"/>
</dbReference>
<proteinExistence type="predicted"/>
<dbReference type="PANTHER" id="PTHR43280">
    <property type="entry name" value="ARAC-FAMILY TRANSCRIPTIONAL REGULATOR"/>
    <property type="match status" value="1"/>
</dbReference>
<evidence type="ECO:0000259" key="7">
    <source>
        <dbReference type="PROSITE" id="PS01124"/>
    </source>
</evidence>
<dbReference type="PROSITE" id="PS50110">
    <property type="entry name" value="RESPONSE_REGULATORY"/>
    <property type="match status" value="1"/>
</dbReference>
<dbReference type="InterPro" id="IPR009057">
    <property type="entry name" value="Homeodomain-like_sf"/>
</dbReference>
<reference evidence="9 10" key="1">
    <citation type="submission" date="2016-10" db="EMBL/GenBank/DDBJ databases">
        <authorList>
            <person name="de Groot N.N."/>
        </authorList>
    </citation>
    <scope>NUCLEOTIDE SEQUENCE [LARGE SCALE GENOMIC DNA]</scope>
    <source>
        <strain evidence="9 10">DSM 3217</strain>
    </source>
</reference>
<dbReference type="Pfam" id="PF12833">
    <property type="entry name" value="HTH_18"/>
    <property type="match status" value="1"/>
</dbReference>
<dbReference type="SUPFAM" id="SSF52172">
    <property type="entry name" value="CheY-like"/>
    <property type="match status" value="1"/>
</dbReference>
<dbReference type="InterPro" id="IPR001789">
    <property type="entry name" value="Sig_transdc_resp-reg_receiver"/>
</dbReference>
<dbReference type="InterPro" id="IPR011006">
    <property type="entry name" value="CheY-like_superfamily"/>
</dbReference>
<dbReference type="AlphaFoldDB" id="A0A1G6BRC9"/>
<evidence type="ECO:0000256" key="2">
    <source>
        <dbReference type="ARBA" id="ARBA00023015"/>
    </source>
</evidence>
<gene>
    <name evidence="9" type="ORF">SAMN02910417_01717</name>
</gene>
<keyword evidence="3" id="KW-0238">DNA-binding</keyword>
<evidence type="ECO:0000256" key="5">
    <source>
        <dbReference type="ARBA" id="ARBA00024867"/>
    </source>
</evidence>
<dbReference type="InterPro" id="IPR020449">
    <property type="entry name" value="Tscrpt_reg_AraC-type_HTH"/>
</dbReference>
<keyword evidence="6" id="KW-0597">Phosphoprotein</keyword>
<dbReference type="EMBL" id="FMXR01000012">
    <property type="protein sequence ID" value="SDB23184.1"/>
    <property type="molecule type" value="Genomic_DNA"/>
</dbReference>
<evidence type="ECO:0000256" key="6">
    <source>
        <dbReference type="PROSITE-ProRule" id="PRU00169"/>
    </source>
</evidence>
<accession>A0A1G6BRC9</accession>
<evidence type="ECO:0000259" key="8">
    <source>
        <dbReference type="PROSITE" id="PS50110"/>
    </source>
</evidence>
<dbReference type="Gene3D" id="3.40.50.2300">
    <property type="match status" value="1"/>
</dbReference>
<dbReference type="GO" id="GO:0003700">
    <property type="term" value="F:DNA-binding transcription factor activity"/>
    <property type="evidence" value="ECO:0007669"/>
    <property type="project" value="InterPro"/>
</dbReference>
<keyword evidence="4" id="KW-0804">Transcription</keyword>
<dbReference type="Pfam" id="PF00072">
    <property type="entry name" value="Response_reg"/>
    <property type="match status" value="1"/>
</dbReference>
<dbReference type="GO" id="GO:0000160">
    <property type="term" value="P:phosphorelay signal transduction system"/>
    <property type="evidence" value="ECO:0007669"/>
    <property type="project" value="InterPro"/>
</dbReference>
<dbReference type="Proteomes" id="UP000199228">
    <property type="component" value="Unassembled WGS sequence"/>
</dbReference>